<evidence type="ECO:0000256" key="2">
    <source>
        <dbReference type="ARBA" id="ARBA00022840"/>
    </source>
</evidence>
<dbReference type="Pfam" id="PF00196">
    <property type="entry name" value="GerE"/>
    <property type="match status" value="1"/>
</dbReference>
<dbReference type="InterPro" id="IPR000792">
    <property type="entry name" value="Tscrpt_reg_LuxR_C"/>
</dbReference>
<sequence length="937" mass="100524">MDAPFVGRGREVAQLRAAVVSAANGAGRMILLSGPAGIGKSRLTKALVEIAAEYRVPVARGYAVDDAGMPALWPWNRLARDVGTIGPLLSSDPSSGDAPASESTRFRTFTAIADALHDAAASTGLVVVLEDLHWADRTSLLLLRHIATDVHTTRLLIVATSRDPAEGPFADVLPELLRAQDAQSIRLSGLTAADIAHWLRQVQPRTTGAVATRLRDYTDGNPLFVRLLVDSMSADDIVVDPAANPEVRRLAVAQLARLDRQTRDVLDAASVTGERIDPLLLSSILSRSEDEVARDLDTAAGAGVVESGDGQFTFTHALIRDAVYAELAPSTRMLLHRRTAQALSQGPAADSNAGPVAAHWQRASGEDSAAQCLHWARRAAESAMSTVAYAEAIRFLDLAIEAAGAGAPPALLAELNLQLAIAEFAGGRIGESIEQCVRAADYAEQADRPDLIGAAALVVHGVSSKPILETVERLCVAALRTLPADATTLRSRLFAQRSLAASEDENPSAAMELSATALELAEQSGDPDAVLDGLHARHVALSAPQFVEQRRELCARAIEIDWTARQPLAALWGHVWNIDAGLQLGDLGLVDRSLAMIEQVATTRKLPLAWWHLHRCRATRAALVGDYVAAQNHTESARKSAEAMGDSSLVGLYHAFQTQIVIIRGVVPDFDSQMAMLQAAPQIGLVRIFVPINLALAGDIDGARAAFEEFRTVPDTLEVGPRWAAMLFHVAIAADLLADAEVAEKVFAKVRDLHCYYSCDGGGALFCSGSMARVIGDMARTCGRLDDAVDEYRRAIDMDARIGARPYLALSRLGLARTLMQRGRAEDYDETRGLLDLAAREFRRLDLPGPLQRTDALKAQLAHAAKAANPLSDRESEVAQLIAAAMSNREIAKKLVLSERTVETHVRSILAKLGYSNRTEIAAWALRGQTSKPTGVV</sequence>
<keyword evidence="1" id="KW-0547">Nucleotide-binding</keyword>
<dbReference type="SUPFAM" id="SSF52540">
    <property type="entry name" value="P-loop containing nucleoside triphosphate hydrolases"/>
    <property type="match status" value="1"/>
</dbReference>
<dbReference type="Gene3D" id="1.10.10.10">
    <property type="entry name" value="Winged helix-like DNA-binding domain superfamily/Winged helix DNA-binding domain"/>
    <property type="match status" value="1"/>
</dbReference>
<keyword evidence="2" id="KW-0067">ATP-binding</keyword>
<dbReference type="Pfam" id="PF13191">
    <property type="entry name" value="AAA_16"/>
    <property type="match status" value="1"/>
</dbReference>
<dbReference type="EMBL" id="JBIMSO010000066">
    <property type="protein sequence ID" value="MFH5210718.1"/>
    <property type="molecule type" value="Genomic_DNA"/>
</dbReference>
<dbReference type="Gene3D" id="3.40.50.300">
    <property type="entry name" value="P-loop containing nucleotide triphosphate hydrolases"/>
    <property type="match status" value="1"/>
</dbReference>
<dbReference type="InterPro" id="IPR027417">
    <property type="entry name" value="P-loop_NTPase"/>
</dbReference>
<dbReference type="SMART" id="SM00421">
    <property type="entry name" value="HTH_LUXR"/>
    <property type="match status" value="1"/>
</dbReference>
<dbReference type="RefSeq" id="WP_395116670.1">
    <property type="nucleotide sequence ID" value="NZ_JBIMSO010000066.1"/>
</dbReference>
<dbReference type="InterPro" id="IPR041664">
    <property type="entry name" value="AAA_16"/>
</dbReference>
<dbReference type="PANTHER" id="PTHR16305">
    <property type="entry name" value="TESTICULAR SOLUBLE ADENYLYL CYCLASE"/>
    <property type="match status" value="1"/>
</dbReference>
<dbReference type="Proteomes" id="UP001609175">
    <property type="component" value="Unassembled WGS sequence"/>
</dbReference>
<dbReference type="PANTHER" id="PTHR16305:SF28">
    <property type="entry name" value="GUANYLATE CYCLASE DOMAIN-CONTAINING PROTEIN"/>
    <property type="match status" value="1"/>
</dbReference>
<dbReference type="InterPro" id="IPR016032">
    <property type="entry name" value="Sig_transdc_resp-reg_C-effctor"/>
</dbReference>
<accession>A0ABW7JRT2</accession>
<proteinExistence type="predicted"/>
<evidence type="ECO:0000259" key="3">
    <source>
        <dbReference type="PROSITE" id="PS50043"/>
    </source>
</evidence>
<protein>
    <submittedName>
        <fullName evidence="4">AAA family ATPase</fullName>
    </submittedName>
</protein>
<dbReference type="Gene3D" id="1.25.40.10">
    <property type="entry name" value="Tetratricopeptide repeat domain"/>
    <property type="match status" value="1"/>
</dbReference>
<gene>
    <name evidence="4" type="ORF">ACHIPZ_21305</name>
</gene>
<comment type="caution">
    <text evidence="4">The sequence shown here is derived from an EMBL/GenBank/DDBJ whole genome shotgun (WGS) entry which is preliminary data.</text>
</comment>
<dbReference type="SUPFAM" id="SSF46894">
    <property type="entry name" value="C-terminal effector domain of the bipartite response regulators"/>
    <property type="match status" value="1"/>
</dbReference>
<dbReference type="PROSITE" id="PS50043">
    <property type="entry name" value="HTH_LUXR_2"/>
    <property type="match status" value="1"/>
</dbReference>
<dbReference type="PRINTS" id="PR00038">
    <property type="entry name" value="HTHLUXR"/>
</dbReference>
<reference evidence="4 5" key="1">
    <citation type="submission" date="2024-10" db="EMBL/GenBank/DDBJ databases">
        <authorList>
            <person name="Riesco R."/>
        </authorList>
    </citation>
    <scope>NUCLEOTIDE SEQUENCE [LARGE SCALE GENOMIC DNA]</scope>
    <source>
        <strain evidence="4 5">NCIMB 15449</strain>
    </source>
</reference>
<name>A0ABW7JRT2_9NOCA</name>
<organism evidence="4 5">
    <name type="scientific">Antrihabitans spumae</name>
    <dbReference type="NCBI Taxonomy" id="3373370"/>
    <lineage>
        <taxon>Bacteria</taxon>
        <taxon>Bacillati</taxon>
        <taxon>Actinomycetota</taxon>
        <taxon>Actinomycetes</taxon>
        <taxon>Mycobacteriales</taxon>
        <taxon>Nocardiaceae</taxon>
        <taxon>Antrihabitans</taxon>
    </lineage>
</organism>
<evidence type="ECO:0000256" key="1">
    <source>
        <dbReference type="ARBA" id="ARBA00022741"/>
    </source>
</evidence>
<dbReference type="SUPFAM" id="SSF48452">
    <property type="entry name" value="TPR-like"/>
    <property type="match status" value="1"/>
</dbReference>
<feature type="domain" description="HTH luxR-type" evidence="3">
    <location>
        <begin position="864"/>
        <end position="929"/>
    </location>
</feature>
<dbReference type="CDD" id="cd06170">
    <property type="entry name" value="LuxR_C_like"/>
    <property type="match status" value="1"/>
</dbReference>
<dbReference type="InterPro" id="IPR011990">
    <property type="entry name" value="TPR-like_helical_dom_sf"/>
</dbReference>
<dbReference type="InterPro" id="IPR036388">
    <property type="entry name" value="WH-like_DNA-bd_sf"/>
</dbReference>
<evidence type="ECO:0000313" key="5">
    <source>
        <dbReference type="Proteomes" id="UP001609175"/>
    </source>
</evidence>
<evidence type="ECO:0000313" key="4">
    <source>
        <dbReference type="EMBL" id="MFH5210718.1"/>
    </source>
</evidence>